<accession>A0A4U9HHR4</accession>
<name>A0A4U9HHR4_9ENTR</name>
<keyword evidence="1" id="KW-0732">Signal</keyword>
<sequence>MKKIITVAALCLLSFSSLAASSPVSVSVSPGSYSHYSSIRITSKVDSIVIKQLIVNRGKLPGCRIRQPVETGTSGIWRCCIP</sequence>
<organism evidence="2 3">
    <name type="scientific">Leclercia adecarboxylata</name>
    <dbReference type="NCBI Taxonomy" id="83655"/>
    <lineage>
        <taxon>Bacteria</taxon>
        <taxon>Pseudomonadati</taxon>
        <taxon>Pseudomonadota</taxon>
        <taxon>Gammaproteobacteria</taxon>
        <taxon>Enterobacterales</taxon>
        <taxon>Enterobacteriaceae</taxon>
        <taxon>Leclercia</taxon>
    </lineage>
</organism>
<evidence type="ECO:0000313" key="2">
    <source>
        <dbReference type="EMBL" id="VTP63235.1"/>
    </source>
</evidence>
<proteinExistence type="predicted"/>
<feature type="signal peptide" evidence="1">
    <location>
        <begin position="1"/>
        <end position="19"/>
    </location>
</feature>
<dbReference type="Proteomes" id="UP000310719">
    <property type="component" value="Chromosome"/>
</dbReference>
<reference evidence="2 3" key="1">
    <citation type="submission" date="2019-05" db="EMBL/GenBank/DDBJ databases">
        <authorList>
            <consortium name="Pathogen Informatics"/>
        </authorList>
    </citation>
    <scope>NUCLEOTIDE SEQUENCE [LARGE SCALE GENOMIC DNA]</scope>
    <source>
        <strain evidence="2 3">NCTC13032</strain>
    </source>
</reference>
<evidence type="ECO:0000313" key="3">
    <source>
        <dbReference type="Proteomes" id="UP000310719"/>
    </source>
</evidence>
<protein>
    <submittedName>
        <fullName evidence="2">Uncharacterized protein</fullName>
    </submittedName>
</protein>
<evidence type="ECO:0000256" key="1">
    <source>
        <dbReference type="SAM" id="SignalP"/>
    </source>
</evidence>
<dbReference type="EMBL" id="LR590464">
    <property type="protein sequence ID" value="VTP63235.1"/>
    <property type="molecule type" value="Genomic_DNA"/>
</dbReference>
<feature type="chain" id="PRO_5020624583" evidence="1">
    <location>
        <begin position="20"/>
        <end position="82"/>
    </location>
</feature>
<dbReference type="AlphaFoldDB" id="A0A4U9HHR4"/>
<gene>
    <name evidence="2" type="ORF">NCTC13032_00759</name>
</gene>